<dbReference type="AlphaFoldDB" id="A0A7W7QCA8"/>
<evidence type="ECO:0000313" key="3">
    <source>
        <dbReference type="Proteomes" id="UP000520767"/>
    </source>
</evidence>
<dbReference type="EMBL" id="JACHJQ010000008">
    <property type="protein sequence ID" value="MBB4910927.1"/>
    <property type="molecule type" value="Genomic_DNA"/>
</dbReference>
<evidence type="ECO:0000256" key="1">
    <source>
        <dbReference type="SAM" id="MobiDB-lite"/>
    </source>
</evidence>
<feature type="region of interest" description="Disordered" evidence="1">
    <location>
        <begin position="1"/>
        <end position="47"/>
    </location>
</feature>
<reference evidence="2 3" key="1">
    <citation type="submission" date="2020-08" db="EMBL/GenBank/DDBJ databases">
        <title>Genomic Encyclopedia of Type Strains, Phase III (KMG-III): the genomes of soil and plant-associated and newly described type strains.</title>
        <authorList>
            <person name="Whitman W."/>
        </authorList>
    </citation>
    <scope>NUCLEOTIDE SEQUENCE [LARGE SCALE GENOMIC DNA]</scope>
    <source>
        <strain evidence="2 3">CECT 8960</strain>
    </source>
</reference>
<dbReference type="Proteomes" id="UP000520767">
    <property type="component" value="Unassembled WGS sequence"/>
</dbReference>
<keyword evidence="3" id="KW-1185">Reference proteome</keyword>
<proteinExistence type="predicted"/>
<evidence type="ECO:0000313" key="2">
    <source>
        <dbReference type="EMBL" id="MBB4910927.1"/>
    </source>
</evidence>
<gene>
    <name evidence="2" type="ORF">FHR82_007186</name>
</gene>
<name>A0A7W7QCA8_9PSEU</name>
<organism evidence="2 3">
    <name type="scientific">Actinophytocola algeriensis</name>
    <dbReference type="NCBI Taxonomy" id="1768010"/>
    <lineage>
        <taxon>Bacteria</taxon>
        <taxon>Bacillati</taxon>
        <taxon>Actinomycetota</taxon>
        <taxon>Actinomycetes</taxon>
        <taxon>Pseudonocardiales</taxon>
        <taxon>Pseudonocardiaceae</taxon>
    </lineage>
</organism>
<comment type="caution">
    <text evidence="2">The sequence shown here is derived from an EMBL/GenBank/DDBJ whole genome shotgun (WGS) entry which is preliminary data.</text>
</comment>
<protein>
    <submittedName>
        <fullName evidence="2">Uncharacterized protein</fullName>
    </submittedName>
</protein>
<feature type="compositionally biased region" description="Low complexity" evidence="1">
    <location>
        <begin position="10"/>
        <end position="25"/>
    </location>
</feature>
<sequence>MRIEPAMSDARSNAANPSATAAALPPDDPPGVRVTSHGLRVVPNTSL</sequence>
<accession>A0A7W7QCA8</accession>